<reference evidence="6 7" key="1">
    <citation type="journal article" date="2011" name="Stand. Genomic Sci.">
        <title>Complete genome sequence of the filamentous gliding predatory bacterium Herpetosiphon aurantiacus type strain (114-95(T)).</title>
        <authorList>
            <person name="Kiss H."/>
            <person name="Nett M."/>
            <person name="Domin N."/>
            <person name="Martin K."/>
            <person name="Maresca J.A."/>
            <person name="Copeland A."/>
            <person name="Lapidus A."/>
            <person name="Lucas S."/>
            <person name="Berry K.W."/>
            <person name="Glavina Del Rio T."/>
            <person name="Dalin E."/>
            <person name="Tice H."/>
            <person name="Pitluck S."/>
            <person name="Richardson P."/>
            <person name="Bruce D."/>
            <person name="Goodwin L."/>
            <person name="Han C."/>
            <person name="Detter J.C."/>
            <person name="Schmutz J."/>
            <person name="Brettin T."/>
            <person name="Land M."/>
            <person name="Hauser L."/>
            <person name="Kyrpides N.C."/>
            <person name="Ivanova N."/>
            <person name="Goker M."/>
            <person name="Woyke T."/>
            <person name="Klenk H.P."/>
            <person name="Bryant D.A."/>
        </authorList>
    </citation>
    <scope>NUCLEOTIDE SEQUENCE [LARGE SCALE GENOMIC DNA]</scope>
    <source>
        <strain evidence="7">ATCC 23779 / DSM 785 / 114-95</strain>
    </source>
</reference>
<dbReference type="AlphaFoldDB" id="A9AV19"/>
<keyword evidence="2" id="KW-0813">Transport</keyword>
<evidence type="ECO:0000256" key="2">
    <source>
        <dbReference type="ARBA" id="ARBA00022448"/>
    </source>
</evidence>
<dbReference type="PANTHER" id="PTHR42711">
    <property type="entry name" value="ABC TRANSPORTER ATP-BINDING PROTEIN"/>
    <property type="match status" value="1"/>
</dbReference>
<gene>
    <name evidence="6" type="ordered locus">Haur_3975</name>
</gene>
<keyword evidence="3" id="KW-0547">Nucleotide-binding</keyword>
<organism evidence="6 7">
    <name type="scientific">Herpetosiphon aurantiacus (strain ATCC 23779 / DSM 785 / 114-95)</name>
    <dbReference type="NCBI Taxonomy" id="316274"/>
    <lineage>
        <taxon>Bacteria</taxon>
        <taxon>Bacillati</taxon>
        <taxon>Chloroflexota</taxon>
        <taxon>Chloroflexia</taxon>
        <taxon>Herpetosiphonales</taxon>
        <taxon>Herpetosiphonaceae</taxon>
        <taxon>Herpetosiphon</taxon>
    </lineage>
</organism>
<dbReference type="InterPro" id="IPR003593">
    <property type="entry name" value="AAA+_ATPase"/>
</dbReference>
<sequence>MTISISVKDLRKSYGKDSAVLKGLSLDLYQDEILALLGPNGSGKTTLIKILATLLTKDSGKVHILGQDLDDDENEIRHLFGYVGQDTERSAYSRLTVVENLQFFGALRGLDKRQVNAQIEKLVEYFDFKSNLKKYFGYLSGGQKQTVVIMRALLHDPAVIYLDEPTKGLDPLIAKNIRSFLKKYVKEEHKTLLLTSHILSEVDELSSRVALIHDGVIASVGTAQELKQGVGVDGFIELQKHSIPLGVVDKILRLPPVLNSDDQDSEWVSFGINNMVDAMEGIIHILREEQIQSQFRYRNVSLEDAFVYRMGLLSDGFEA</sequence>
<dbReference type="SUPFAM" id="SSF52540">
    <property type="entry name" value="P-loop containing nucleoside triphosphate hydrolases"/>
    <property type="match status" value="1"/>
</dbReference>
<evidence type="ECO:0000259" key="5">
    <source>
        <dbReference type="PROSITE" id="PS50893"/>
    </source>
</evidence>
<dbReference type="Proteomes" id="UP000000787">
    <property type="component" value="Chromosome"/>
</dbReference>
<dbReference type="Pfam" id="PF00005">
    <property type="entry name" value="ABC_tran"/>
    <property type="match status" value="1"/>
</dbReference>
<dbReference type="EMBL" id="CP000875">
    <property type="protein sequence ID" value="ABX06607.1"/>
    <property type="molecule type" value="Genomic_DNA"/>
</dbReference>
<dbReference type="BioCyc" id="HAUR316274:GHYA-4017-MONOMER"/>
<dbReference type="PANTHER" id="PTHR42711:SF5">
    <property type="entry name" value="ABC TRANSPORTER ATP-BINDING PROTEIN NATA"/>
    <property type="match status" value="1"/>
</dbReference>
<dbReference type="GO" id="GO:0005524">
    <property type="term" value="F:ATP binding"/>
    <property type="evidence" value="ECO:0007669"/>
    <property type="project" value="UniProtKB-KW"/>
</dbReference>
<accession>A9AV19</accession>
<evidence type="ECO:0000313" key="7">
    <source>
        <dbReference type="Proteomes" id="UP000000787"/>
    </source>
</evidence>
<dbReference type="KEGG" id="hau:Haur_3975"/>
<name>A9AV19_HERA2</name>
<dbReference type="eggNOG" id="COG1131">
    <property type="taxonomic scope" value="Bacteria"/>
</dbReference>
<dbReference type="Gene3D" id="3.40.50.300">
    <property type="entry name" value="P-loop containing nucleotide triphosphate hydrolases"/>
    <property type="match status" value="1"/>
</dbReference>
<comment type="similarity">
    <text evidence="1">Belongs to the ABC transporter superfamily.</text>
</comment>
<dbReference type="HOGENOM" id="CLU_000604_1_2_0"/>
<dbReference type="InterPro" id="IPR050763">
    <property type="entry name" value="ABC_transporter_ATP-binding"/>
</dbReference>
<feature type="domain" description="ABC transporter" evidence="5">
    <location>
        <begin position="5"/>
        <end position="239"/>
    </location>
</feature>
<dbReference type="InterPro" id="IPR027417">
    <property type="entry name" value="P-loop_NTPase"/>
</dbReference>
<dbReference type="GO" id="GO:0016887">
    <property type="term" value="F:ATP hydrolysis activity"/>
    <property type="evidence" value="ECO:0007669"/>
    <property type="project" value="InterPro"/>
</dbReference>
<evidence type="ECO:0000313" key="6">
    <source>
        <dbReference type="EMBL" id="ABX06607.1"/>
    </source>
</evidence>
<dbReference type="InterPro" id="IPR003439">
    <property type="entry name" value="ABC_transporter-like_ATP-bd"/>
</dbReference>
<keyword evidence="7" id="KW-1185">Reference proteome</keyword>
<protein>
    <submittedName>
        <fullName evidence="6">ABC transporter related</fullName>
    </submittedName>
</protein>
<dbReference type="STRING" id="316274.Haur_3975"/>
<proteinExistence type="inferred from homology"/>
<dbReference type="PROSITE" id="PS50893">
    <property type="entry name" value="ABC_TRANSPORTER_2"/>
    <property type="match status" value="1"/>
</dbReference>
<evidence type="ECO:0000256" key="1">
    <source>
        <dbReference type="ARBA" id="ARBA00005417"/>
    </source>
</evidence>
<dbReference type="InParanoid" id="A9AV19"/>
<evidence type="ECO:0000256" key="3">
    <source>
        <dbReference type="ARBA" id="ARBA00022741"/>
    </source>
</evidence>
<dbReference type="SMART" id="SM00382">
    <property type="entry name" value="AAA"/>
    <property type="match status" value="1"/>
</dbReference>
<evidence type="ECO:0000256" key="4">
    <source>
        <dbReference type="ARBA" id="ARBA00022840"/>
    </source>
</evidence>
<keyword evidence="4" id="KW-0067">ATP-binding</keyword>